<dbReference type="AlphaFoldDB" id="A0A1H9E8U9"/>
<evidence type="ECO:0000313" key="15">
    <source>
        <dbReference type="Proteomes" id="UP000198749"/>
    </source>
</evidence>
<proteinExistence type="inferred from homology"/>
<dbReference type="GO" id="GO:0006567">
    <property type="term" value="P:L-threonine catabolic process"/>
    <property type="evidence" value="ECO:0007669"/>
    <property type="project" value="TreeGrafter"/>
</dbReference>
<organism evidence="14 15">
    <name type="scientific">Amphritea atlantica</name>
    <dbReference type="NCBI Taxonomy" id="355243"/>
    <lineage>
        <taxon>Bacteria</taxon>
        <taxon>Pseudomonadati</taxon>
        <taxon>Pseudomonadota</taxon>
        <taxon>Gammaproteobacteria</taxon>
        <taxon>Oceanospirillales</taxon>
        <taxon>Oceanospirillaceae</taxon>
        <taxon>Amphritea</taxon>
    </lineage>
</organism>
<keyword evidence="8 12" id="KW-0663">Pyridoxal phosphate</keyword>
<comment type="pathway">
    <text evidence="3 12">Amino-acid biosynthesis; L-isoleucine biosynthesis; 2-oxobutanoate from L-threonine: step 1/1.</text>
</comment>
<evidence type="ECO:0000256" key="5">
    <source>
        <dbReference type="ARBA" id="ARBA00011881"/>
    </source>
</evidence>
<name>A0A1H9E8U9_9GAMM</name>
<evidence type="ECO:0000256" key="6">
    <source>
        <dbReference type="ARBA" id="ARBA00022605"/>
    </source>
</evidence>
<keyword evidence="10 12" id="KW-0100">Branched-chain amino acid biosynthesis</keyword>
<dbReference type="STRING" id="355243.SAMN03080615_00762"/>
<evidence type="ECO:0000256" key="1">
    <source>
        <dbReference type="ARBA" id="ARBA00001274"/>
    </source>
</evidence>
<evidence type="ECO:0000256" key="3">
    <source>
        <dbReference type="ARBA" id="ARBA00004810"/>
    </source>
</evidence>
<dbReference type="GO" id="GO:0009097">
    <property type="term" value="P:isoleucine biosynthetic process"/>
    <property type="evidence" value="ECO:0007669"/>
    <property type="project" value="UniProtKB-UniRule"/>
</dbReference>
<dbReference type="Gene3D" id="3.40.1020.10">
    <property type="entry name" value="Biosynthetic Threonine Deaminase, Domain 3"/>
    <property type="match status" value="1"/>
</dbReference>
<accession>A0A1H9E8U9</accession>
<comment type="cofactor">
    <cofactor evidence="2 12">
        <name>pyridoxal 5'-phosphate</name>
        <dbReference type="ChEBI" id="CHEBI:597326"/>
    </cofactor>
</comment>
<dbReference type="InterPro" id="IPR038110">
    <property type="entry name" value="TD_ACT-like_sf"/>
</dbReference>
<dbReference type="GO" id="GO:0004794">
    <property type="term" value="F:threonine deaminase activity"/>
    <property type="evidence" value="ECO:0007669"/>
    <property type="project" value="UniProtKB-UniRule"/>
</dbReference>
<dbReference type="InterPro" id="IPR045865">
    <property type="entry name" value="ACT-like_dom_sf"/>
</dbReference>
<evidence type="ECO:0000256" key="10">
    <source>
        <dbReference type="ARBA" id="ARBA00023304"/>
    </source>
</evidence>
<dbReference type="NCBIfam" id="NF006390">
    <property type="entry name" value="PRK08639.1"/>
    <property type="match status" value="1"/>
</dbReference>
<feature type="domain" description="ACT-like" evidence="13">
    <location>
        <begin position="349"/>
        <end position="423"/>
    </location>
</feature>
<evidence type="ECO:0000259" key="13">
    <source>
        <dbReference type="PROSITE" id="PS51672"/>
    </source>
</evidence>
<evidence type="ECO:0000256" key="2">
    <source>
        <dbReference type="ARBA" id="ARBA00001933"/>
    </source>
</evidence>
<dbReference type="RefSeq" id="WP_091354254.1">
    <property type="nucleotide sequence ID" value="NZ_AP025284.1"/>
</dbReference>
<dbReference type="PANTHER" id="PTHR48078">
    <property type="entry name" value="THREONINE DEHYDRATASE, MITOCHONDRIAL-RELATED"/>
    <property type="match status" value="1"/>
</dbReference>
<evidence type="ECO:0000256" key="9">
    <source>
        <dbReference type="ARBA" id="ARBA00023239"/>
    </source>
</evidence>
<keyword evidence="6 12" id="KW-0028">Amino-acid biosynthesis</keyword>
<dbReference type="PANTHER" id="PTHR48078:SF11">
    <property type="entry name" value="THREONINE DEHYDRATASE, MITOCHONDRIAL"/>
    <property type="match status" value="1"/>
</dbReference>
<dbReference type="SUPFAM" id="SSF53686">
    <property type="entry name" value="Tryptophan synthase beta subunit-like PLP-dependent enzymes"/>
    <property type="match status" value="1"/>
</dbReference>
<dbReference type="EC" id="4.3.1.19" evidence="12"/>
<dbReference type="CDD" id="cd01562">
    <property type="entry name" value="Thr-dehyd"/>
    <property type="match status" value="1"/>
</dbReference>
<dbReference type="Pfam" id="PF00585">
    <property type="entry name" value="Thr_dehydrat_C"/>
    <property type="match status" value="1"/>
</dbReference>
<comment type="similarity">
    <text evidence="4 12">Belongs to the serine/threonine dehydratase family.</text>
</comment>
<evidence type="ECO:0000256" key="7">
    <source>
        <dbReference type="ARBA" id="ARBA00022624"/>
    </source>
</evidence>
<keyword evidence="9 12" id="KW-0456">Lyase</keyword>
<comment type="catalytic activity">
    <reaction evidence="1 12">
        <text>L-threonine = 2-oxobutanoate + NH4(+)</text>
        <dbReference type="Rhea" id="RHEA:22108"/>
        <dbReference type="ChEBI" id="CHEBI:16763"/>
        <dbReference type="ChEBI" id="CHEBI:28938"/>
        <dbReference type="ChEBI" id="CHEBI:57926"/>
        <dbReference type="EC" id="4.3.1.19"/>
    </reaction>
</comment>
<dbReference type="SUPFAM" id="SSF55021">
    <property type="entry name" value="ACT-like"/>
    <property type="match status" value="1"/>
</dbReference>
<dbReference type="NCBIfam" id="TIGR02079">
    <property type="entry name" value="THD1"/>
    <property type="match status" value="1"/>
</dbReference>
<dbReference type="GO" id="GO:0006565">
    <property type="term" value="P:L-serine catabolic process"/>
    <property type="evidence" value="ECO:0007669"/>
    <property type="project" value="TreeGrafter"/>
</dbReference>
<dbReference type="Pfam" id="PF00291">
    <property type="entry name" value="PALP"/>
    <property type="match status" value="1"/>
</dbReference>
<dbReference type="InterPro" id="IPR036052">
    <property type="entry name" value="TrpB-like_PALP_sf"/>
</dbReference>
<reference evidence="15" key="1">
    <citation type="submission" date="2016-10" db="EMBL/GenBank/DDBJ databases">
        <authorList>
            <person name="Varghese N."/>
            <person name="Submissions S."/>
        </authorList>
    </citation>
    <scope>NUCLEOTIDE SEQUENCE [LARGE SCALE GENOMIC DNA]</scope>
    <source>
        <strain evidence="15">DSM 18887</strain>
    </source>
</reference>
<sequence length="432" mass="47523">MNNAVFTDNTTESCDYYPALDEILTAAQRLKSVVTRTPLVRSENLSERYGAEIYLKREDQQLVRSYKIRGAYNKIVSLTPAQQAQGIVCASAGNHAQGVAYACALLGLKATIFMPAPTPGQKVEQVRKYGKALVDVRLVGDTFDDAFQQAMLFCHAEQATFVHPFDDPKVIEGQASVGVEILNQLAAVDAQVDMLLMPVGGGGLASGVSSYFRESSPQTRLIGVEPEGAASMSGSLAAGSNETLTQIDNFVDGAAVKRVGERTFEICRQNLERVITVPEGQVCSTMMQLYNQEAIVVEPAGALSIAALNSVQDEIRGKTVVCVVSGGNNDILRTEEIKERAMLFEGLKHYFIVNFPQRAGALREFLAEVLGPRDDISRFEYSKKNNCDRGPALIGIELSCKEDLQPLLARMREKQIRFEYLNDRQDLFRFMV</sequence>
<evidence type="ECO:0000256" key="11">
    <source>
        <dbReference type="ARBA" id="ARBA00025527"/>
    </source>
</evidence>
<dbReference type="InterPro" id="IPR000634">
    <property type="entry name" value="Ser/Thr_deHydtase_PyrdxlP-BS"/>
</dbReference>
<dbReference type="InterPro" id="IPR001721">
    <property type="entry name" value="TD_ACT-like"/>
</dbReference>
<comment type="function">
    <text evidence="11 12">Catalyzes the anaerobic formation of alpha-ketobutyrate and ammonia from threonine in a two-step reaction. The first step involved a dehydration of threonine and a production of enamine intermediates (aminocrotonate), which tautomerizes to its imine form (iminobutyrate). Both intermediates are unstable and short-lived. The second step is the nonenzymatic hydrolysis of the enamine/imine intermediates to form 2-ketobutyrate and free ammonia. In the low water environment of the cell, the second step is accelerated by RidA.</text>
</comment>
<dbReference type="InterPro" id="IPR011820">
    <property type="entry name" value="IlvA"/>
</dbReference>
<dbReference type="FunFam" id="3.40.50.1100:FF:000007">
    <property type="entry name" value="L-threonine dehydratase catabolic TdcB"/>
    <property type="match status" value="1"/>
</dbReference>
<dbReference type="CDD" id="cd04907">
    <property type="entry name" value="ACT_ThrD-I_2"/>
    <property type="match status" value="1"/>
</dbReference>
<comment type="subunit">
    <text evidence="5 12">Homotetramer.</text>
</comment>
<dbReference type="InterPro" id="IPR001926">
    <property type="entry name" value="TrpB-like_PALP"/>
</dbReference>
<dbReference type="OrthoDB" id="9811476at2"/>
<dbReference type="Proteomes" id="UP000198749">
    <property type="component" value="Unassembled WGS sequence"/>
</dbReference>
<keyword evidence="15" id="KW-1185">Reference proteome</keyword>
<dbReference type="EMBL" id="FOGB01000002">
    <property type="protein sequence ID" value="SEQ22091.1"/>
    <property type="molecule type" value="Genomic_DNA"/>
</dbReference>
<dbReference type="PROSITE" id="PS51672">
    <property type="entry name" value="ACT_LIKE"/>
    <property type="match status" value="1"/>
</dbReference>
<gene>
    <name evidence="12" type="primary">ilvA</name>
    <name evidence="14" type="ORF">SAMN03080615_00762</name>
</gene>
<dbReference type="PROSITE" id="PS00165">
    <property type="entry name" value="DEHYDRATASE_SER_THR"/>
    <property type="match status" value="1"/>
</dbReference>
<dbReference type="Gene3D" id="3.40.50.1100">
    <property type="match status" value="2"/>
</dbReference>
<evidence type="ECO:0000256" key="8">
    <source>
        <dbReference type="ARBA" id="ARBA00022898"/>
    </source>
</evidence>
<evidence type="ECO:0000313" key="14">
    <source>
        <dbReference type="EMBL" id="SEQ22091.1"/>
    </source>
</evidence>
<protein>
    <recommendedName>
        <fullName evidence="12">L-threonine dehydratase</fullName>
        <ecNumber evidence="12">4.3.1.19</ecNumber>
    </recommendedName>
    <alternativeName>
        <fullName evidence="12">Threonine deaminase</fullName>
    </alternativeName>
</protein>
<dbReference type="GO" id="GO:0030170">
    <property type="term" value="F:pyridoxal phosphate binding"/>
    <property type="evidence" value="ECO:0007669"/>
    <property type="project" value="InterPro"/>
</dbReference>
<evidence type="ECO:0000256" key="12">
    <source>
        <dbReference type="RuleBase" id="RU362012"/>
    </source>
</evidence>
<dbReference type="InterPro" id="IPR050147">
    <property type="entry name" value="Ser/Thr_Dehydratase"/>
</dbReference>
<dbReference type="GO" id="GO:0003941">
    <property type="term" value="F:L-serine ammonia-lyase activity"/>
    <property type="evidence" value="ECO:0007669"/>
    <property type="project" value="TreeGrafter"/>
</dbReference>
<evidence type="ECO:0000256" key="4">
    <source>
        <dbReference type="ARBA" id="ARBA00010869"/>
    </source>
</evidence>
<keyword evidence="7 12" id="KW-0412">Isoleucine biosynthesis</keyword>
<dbReference type="UniPathway" id="UPA00047">
    <property type="reaction ID" value="UER00054"/>
</dbReference>